<feature type="region of interest" description="Disordered" evidence="2">
    <location>
        <begin position="325"/>
        <end position="367"/>
    </location>
</feature>
<dbReference type="EnsemblMetazoa" id="AMIN006360-RA">
    <property type="protein sequence ID" value="AMIN006360-PA"/>
    <property type="gene ID" value="AMIN006360"/>
</dbReference>
<feature type="compositionally biased region" description="Polar residues" evidence="2">
    <location>
        <begin position="400"/>
        <end position="410"/>
    </location>
</feature>
<feature type="compositionally biased region" description="Low complexity" evidence="2">
    <location>
        <begin position="892"/>
        <end position="905"/>
    </location>
</feature>
<feature type="coiled-coil region" evidence="1">
    <location>
        <begin position="536"/>
        <end position="598"/>
    </location>
</feature>
<feature type="compositionally biased region" description="Polar residues" evidence="2">
    <location>
        <begin position="790"/>
        <end position="815"/>
    </location>
</feature>
<feature type="compositionally biased region" description="Basic residues" evidence="2">
    <location>
        <begin position="445"/>
        <end position="463"/>
    </location>
</feature>
<feature type="region of interest" description="Disordered" evidence="2">
    <location>
        <begin position="715"/>
        <end position="777"/>
    </location>
</feature>
<sequence>MQLTIGDEYKAIQPAFEDGGPIAIKAEPLDIPIKKPKLMSDVASLYHCSNSSSSGSSRQQHYAAHQQLLVHQQQQQQQHHLHHHQQQQQTNAAFRPWTAQQKAQKYAQQQQQALLLQQITPYANGTTTTIVNGTIRATSPGGTILTLSQEPPLLQNPENVVPMSETDKFERSYQPNVALVPRKTILCGKETSTTSASGQRRDYEGKDRSVIKCEVVQIKQESPSTPPATALVSGGSSDGPMRSVIKCDVQIKQERPGTPLSTASGHLEHGGRGEPRENSRSPGPPSSAHIPVSPPPPGTSHQHQLSQGAIAISTIIAKPHHPQQISSMATYGGSNSNSPVPIQLDVPHSGSSGSNEITSSTSPLPPTSIVINMNGGERVTVGEGRDKPKLVLIKEPISPPLSTHAPTSRRSPPGHMLQQQQGGVTGHHSQQVSSPPPPHHQPLYLHHHQVLQQQQHHHFRSHHPGTTAAGTIIHRNGLPIVGNSEFELSTDTDDDSQAGEPDSSNVPSTMELIGEVLKEVEPETKQQIQDIFKVLLQETRIEHHRLQMEIRTKEDQLMEMQRHKMELQRQTDHFQQQIHQLQHELDRALLKIDSLREHQHQLSQHQQQHHQQHHIMVRETLGGVGESSTSSTPPSPLSLVSNGSNSNHSHQLIERRNSFPEKSEIIMKPLKKLLRRSPDDATTVLMLASPPPQTTGSLPPALPACLSITATTVSVAPKASSNQLDAEPARDDIRRQQHSSSSTSPSPTGQQGGVVQSPSPAAPHQPPPPPTSATNVPVSTTTITAVSTVNGSVPSMAGTSTAPSIPKSTTPVTNGPSSSPIVVVIPVSTGAPLPKDTADGGSPPRSDSRATSPASPQCDRDAKGTCPATHAEPDETVEDEDEPMEDATTITVVPSVVESKSDSVSDGNDSAVKTPNSVKVTSGGPTTITSNGASSGASNQENDSPNRSKGSNGGSVRSSCDN</sequence>
<feature type="region of interest" description="Disordered" evidence="2">
    <location>
        <begin position="484"/>
        <end position="507"/>
    </location>
</feature>
<dbReference type="GO" id="GO:0005737">
    <property type="term" value="C:cytoplasm"/>
    <property type="evidence" value="ECO:0007669"/>
    <property type="project" value="TreeGrafter"/>
</dbReference>
<name>A0A182W7N7_9DIPT</name>
<proteinExistence type="predicted"/>
<dbReference type="GO" id="GO:0046332">
    <property type="term" value="F:SMAD binding"/>
    <property type="evidence" value="ECO:0007669"/>
    <property type="project" value="TreeGrafter"/>
</dbReference>
<accession>A0A182W7N7</accession>
<feature type="compositionally biased region" description="Pro residues" evidence="2">
    <location>
        <begin position="760"/>
        <end position="771"/>
    </location>
</feature>
<dbReference type="GO" id="GO:0005634">
    <property type="term" value="C:nucleus"/>
    <property type="evidence" value="ECO:0007669"/>
    <property type="project" value="TreeGrafter"/>
</dbReference>
<feature type="compositionally biased region" description="Acidic residues" evidence="2">
    <location>
        <begin position="488"/>
        <end position="497"/>
    </location>
</feature>
<dbReference type="PANTHER" id="PTHR10005:SF25">
    <property type="entry name" value="SNO ONCOGENE, ISOFORM B"/>
    <property type="match status" value="1"/>
</dbReference>
<feature type="compositionally biased region" description="Polar residues" evidence="2">
    <location>
        <begin position="906"/>
        <end position="962"/>
    </location>
</feature>
<dbReference type="Proteomes" id="UP000075920">
    <property type="component" value="Unassembled WGS sequence"/>
</dbReference>
<feature type="region of interest" description="Disordered" evidence="2">
    <location>
        <begin position="217"/>
        <end position="305"/>
    </location>
</feature>
<feature type="region of interest" description="Disordered" evidence="2">
    <location>
        <begin position="394"/>
        <end position="470"/>
    </location>
</feature>
<organism evidence="3 4">
    <name type="scientific">Anopheles minimus</name>
    <dbReference type="NCBI Taxonomy" id="112268"/>
    <lineage>
        <taxon>Eukaryota</taxon>
        <taxon>Metazoa</taxon>
        <taxon>Ecdysozoa</taxon>
        <taxon>Arthropoda</taxon>
        <taxon>Hexapoda</taxon>
        <taxon>Insecta</taxon>
        <taxon>Pterygota</taxon>
        <taxon>Neoptera</taxon>
        <taxon>Endopterygota</taxon>
        <taxon>Diptera</taxon>
        <taxon>Nematocera</taxon>
        <taxon>Culicoidea</taxon>
        <taxon>Culicidae</taxon>
        <taxon>Anophelinae</taxon>
        <taxon>Anopheles</taxon>
    </lineage>
</organism>
<feature type="region of interest" description="Disordered" evidence="2">
    <location>
        <begin position="623"/>
        <end position="660"/>
    </location>
</feature>
<dbReference type="GO" id="GO:0000978">
    <property type="term" value="F:RNA polymerase II cis-regulatory region sequence-specific DNA binding"/>
    <property type="evidence" value="ECO:0007669"/>
    <property type="project" value="TreeGrafter"/>
</dbReference>
<evidence type="ECO:0000256" key="2">
    <source>
        <dbReference type="SAM" id="MobiDB-lite"/>
    </source>
</evidence>
<evidence type="ECO:0000313" key="3">
    <source>
        <dbReference type="EnsemblMetazoa" id="AMIN006360-PA"/>
    </source>
</evidence>
<dbReference type="GO" id="GO:0000981">
    <property type="term" value="F:DNA-binding transcription factor activity, RNA polymerase II-specific"/>
    <property type="evidence" value="ECO:0007669"/>
    <property type="project" value="TreeGrafter"/>
</dbReference>
<evidence type="ECO:0000313" key="4">
    <source>
        <dbReference type="Proteomes" id="UP000075920"/>
    </source>
</evidence>
<dbReference type="InterPro" id="IPR023216">
    <property type="entry name" value="Tscrpt_reg_SKI_SnoN"/>
</dbReference>
<dbReference type="VEuPathDB" id="VectorBase:AMIN006360"/>
<keyword evidence="4" id="KW-1185">Reference proteome</keyword>
<feature type="compositionally biased region" description="Low complexity" evidence="2">
    <location>
        <begin position="626"/>
        <end position="641"/>
    </location>
</feature>
<dbReference type="PANTHER" id="PTHR10005">
    <property type="entry name" value="SKI ONCOGENE-RELATED"/>
    <property type="match status" value="1"/>
</dbReference>
<feature type="compositionally biased region" description="Low complexity" evidence="2">
    <location>
        <begin position="816"/>
        <end position="828"/>
    </location>
</feature>
<feature type="compositionally biased region" description="Low complexity" evidence="2">
    <location>
        <begin position="49"/>
        <end position="78"/>
    </location>
</feature>
<dbReference type="GO" id="GO:0005667">
    <property type="term" value="C:transcription regulator complex"/>
    <property type="evidence" value="ECO:0007669"/>
    <property type="project" value="TreeGrafter"/>
</dbReference>
<feature type="region of interest" description="Disordered" evidence="2">
    <location>
        <begin position="49"/>
        <end position="101"/>
    </location>
</feature>
<dbReference type="AlphaFoldDB" id="A0A182W7N7"/>
<feature type="compositionally biased region" description="Basic and acidic residues" evidence="2">
    <location>
        <begin position="266"/>
        <end position="279"/>
    </location>
</feature>
<feature type="compositionally biased region" description="Polar residues" evidence="2">
    <location>
        <begin position="715"/>
        <end position="724"/>
    </location>
</feature>
<protein>
    <submittedName>
        <fullName evidence="3">Uncharacterized protein</fullName>
    </submittedName>
</protein>
<feature type="compositionally biased region" description="Low complexity" evidence="2">
    <location>
        <begin position="349"/>
        <end position="362"/>
    </location>
</feature>
<feature type="region of interest" description="Disordered" evidence="2">
    <location>
        <begin position="789"/>
        <end position="962"/>
    </location>
</feature>
<feature type="compositionally biased region" description="Polar residues" evidence="2">
    <location>
        <begin position="325"/>
        <end position="340"/>
    </location>
</feature>
<evidence type="ECO:0000256" key="1">
    <source>
        <dbReference type="SAM" id="Coils"/>
    </source>
</evidence>
<keyword evidence="1" id="KW-0175">Coiled coil</keyword>
<dbReference type="GO" id="GO:0030514">
    <property type="term" value="P:negative regulation of BMP signaling pathway"/>
    <property type="evidence" value="ECO:0007669"/>
    <property type="project" value="TreeGrafter"/>
</dbReference>
<reference evidence="3" key="2">
    <citation type="submission" date="2020-05" db="UniProtKB">
        <authorList>
            <consortium name="EnsemblMetazoa"/>
        </authorList>
    </citation>
    <scope>IDENTIFICATION</scope>
    <source>
        <strain evidence="3">MINIMUS1</strain>
    </source>
</reference>
<feature type="compositionally biased region" description="Basic and acidic residues" evidence="2">
    <location>
        <begin position="651"/>
        <end position="660"/>
    </location>
</feature>
<reference evidence="4" key="1">
    <citation type="submission" date="2013-03" db="EMBL/GenBank/DDBJ databases">
        <title>The Genome Sequence of Anopheles minimus MINIMUS1.</title>
        <authorList>
            <consortium name="The Broad Institute Genomics Platform"/>
            <person name="Neafsey D.E."/>
            <person name="Walton C."/>
            <person name="Walker B."/>
            <person name="Young S.K."/>
            <person name="Zeng Q."/>
            <person name="Gargeya S."/>
            <person name="Fitzgerald M."/>
            <person name="Haas B."/>
            <person name="Abouelleil A."/>
            <person name="Allen A.W."/>
            <person name="Alvarado L."/>
            <person name="Arachchi H.M."/>
            <person name="Berlin A.M."/>
            <person name="Chapman S.B."/>
            <person name="Gainer-Dewar J."/>
            <person name="Goldberg J."/>
            <person name="Griggs A."/>
            <person name="Gujja S."/>
            <person name="Hansen M."/>
            <person name="Howarth C."/>
            <person name="Imamovic A."/>
            <person name="Ireland A."/>
            <person name="Larimer J."/>
            <person name="McCowan C."/>
            <person name="Murphy C."/>
            <person name="Pearson M."/>
            <person name="Poon T.W."/>
            <person name="Priest M."/>
            <person name="Roberts A."/>
            <person name="Saif S."/>
            <person name="Shea T."/>
            <person name="Sisk P."/>
            <person name="Sykes S."/>
            <person name="Wortman J."/>
            <person name="Nusbaum C."/>
            <person name="Birren B."/>
        </authorList>
    </citation>
    <scope>NUCLEOTIDE SEQUENCE [LARGE SCALE GENOMIC DNA]</scope>
    <source>
        <strain evidence="4">MINIMUS1</strain>
    </source>
</reference>
<feature type="compositionally biased region" description="Low complexity" evidence="2">
    <location>
        <begin position="739"/>
        <end position="759"/>
    </location>
</feature>
<feature type="compositionally biased region" description="Acidic residues" evidence="2">
    <location>
        <begin position="874"/>
        <end position="885"/>
    </location>
</feature>